<evidence type="ECO:0000256" key="6">
    <source>
        <dbReference type="HAMAP-Rule" id="MF_01944"/>
    </source>
</evidence>
<dbReference type="UniPathway" id="UPA00030"/>
<comment type="pathway">
    <text evidence="6">Bacterial outer membrane biogenesis; lipopolysaccharide biosynthesis.</text>
</comment>
<dbReference type="AlphaFoldDB" id="A0A831A364"/>
<organism evidence="7 8">
    <name type="scientific">Erwinia amylovora NBRC 12687 = CFBP 1232</name>
    <dbReference type="NCBI Taxonomy" id="1219359"/>
    <lineage>
        <taxon>Bacteria</taxon>
        <taxon>Pseudomonadati</taxon>
        <taxon>Pseudomonadota</taxon>
        <taxon>Gammaproteobacteria</taxon>
        <taxon>Enterobacterales</taxon>
        <taxon>Erwiniaceae</taxon>
        <taxon>Erwinia</taxon>
    </lineage>
</organism>
<evidence type="ECO:0000256" key="4">
    <source>
        <dbReference type="ARBA" id="ARBA00023136"/>
    </source>
</evidence>
<reference evidence="7 8" key="1">
    <citation type="submission" date="2012-11" db="EMBL/GenBank/DDBJ databases">
        <authorList>
            <person name="Linke B."/>
        </authorList>
    </citation>
    <scope>NUCLEOTIDE SEQUENCE [LARGE SCALE GENOMIC DNA]</scope>
    <source>
        <strain evidence="8">CFBP 1232</strain>
    </source>
</reference>
<keyword evidence="6" id="KW-0448">Lipopolysaccharide biosynthesis</keyword>
<evidence type="ECO:0000313" key="8">
    <source>
        <dbReference type="Proteomes" id="UP000013111"/>
    </source>
</evidence>
<keyword evidence="4 6" id="KW-0472">Membrane</keyword>
<evidence type="ECO:0000256" key="5">
    <source>
        <dbReference type="ARBA" id="ARBA00023315"/>
    </source>
</evidence>
<dbReference type="Proteomes" id="UP000013111">
    <property type="component" value="Unassembled WGS sequence"/>
</dbReference>
<dbReference type="GO" id="GO:0009103">
    <property type="term" value="P:lipopolysaccharide biosynthetic process"/>
    <property type="evidence" value="ECO:0007669"/>
    <property type="project" value="UniProtKB-UniRule"/>
</dbReference>
<keyword evidence="3 6" id="KW-0808">Transferase</keyword>
<proteinExistence type="inferred from homology"/>
<dbReference type="RefSeq" id="WP_004157949.1">
    <property type="nucleotide sequence ID" value="NZ_BAYW01000003.1"/>
</dbReference>
<keyword evidence="2 6" id="KW-0997">Cell inner membrane</keyword>
<comment type="subcellular location">
    <subcellularLocation>
        <location evidence="6">Cell inner membrane</location>
        <topology evidence="6">Single-pass membrane protein</topology>
    </subcellularLocation>
</comment>
<protein>
    <recommendedName>
        <fullName evidence="6">Lipid A biosynthesis acyltransferase</fullName>
        <ecNumber evidence="6">2.3.1.243</ecNumber>
    </recommendedName>
    <alternativeName>
        <fullName evidence="6">Kdo(2)-lauroyl-lipid IV(A) acyltransferase</fullName>
    </alternativeName>
</protein>
<feature type="short sequence motif" description="HXXXXD motif" evidence="6">
    <location>
        <begin position="139"/>
        <end position="144"/>
    </location>
</feature>
<comment type="pathway">
    <text evidence="6">Glycolipid biosynthesis; KDO(2)-lipid A biosynthesis; KDO(2)-lipid A from CMP-3-deoxy-D-manno-octulosonate and lipid IV(A): step 4/4.</text>
</comment>
<dbReference type="GO" id="GO:0005886">
    <property type="term" value="C:plasma membrane"/>
    <property type="evidence" value="ECO:0007669"/>
    <property type="project" value="UniProtKB-SubCell"/>
</dbReference>
<dbReference type="HAMAP" id="MF_01944">
    <property type="entry name" value="Lipid_A_LpxM"/>
    <property type="match status" value="1"/>
</dbReference>
<reference evidence="7 8" key="2">
    <citation type="submission" date="2013-04" db="EMBL/GenBank/DDBJ databases">
        <title>Comparative genomics of 12 strains of Erwinia amylovora identifies a pan-genome with a large conserved core and provides insights into host specificity.</title>
        <authorList>
            <person name="Mann R.A."/>
            <person name="Smits T.H.M."/>
            <person name="Buehlmann A."/>
            <person name="Blom J."/>
            <person name="Goesmann A."/>
            <person name="Frey J.E."/>
            <person name="Plummer K.M."/>
            <person name="Beer S.V."/>
            <person name="Luck J."/>
            <person name="Duffy B."/>
            <person name="Rodoni B."/>
        </authorList>
    </citation>
    <scope>NUCLEOTIDE SEQUENCE [LARGE SCALE GENOMIC DNA]</scope>
    <source>
        <strain evidence="8">CFBP 1232</strain>
    </source>
</reference>
<dbReference type="EC" id="2.3.1.243" evidence="6"/>
<name>A0A831A364_ERWAM</name>
<dbReference type="InterPro" id="IPR011921">
    <property type="entry name" value="Lipid_A_MsbB"/>
</dbReference>
<dbReference type="PANTHER" id="PTHR30606">
    <property type="entry name" value="LIPID A BIOSYNTHESIS LAUROYL ACYLTRANSFERASE"/>
    <property type="match status" value="1"/>
</dbReference>
<dbReference type="EMBL" id="CAPB01000022">
    <property type="protein sequence ID" value="CCO94044.1"/>
    <property type="molecule type" value="Genomic_DNA"/>
</dbReference>
<comment type="similarity">
    <text evidence="6">Belongs to the LpxL/LpxM/LpxP family. LpxM subfamily.</text>
</comment>
<dbReference type="InterPro" id="IPR004960">
    <property type="entry name" value="LipA_acyltrans"/>
</dbReference>
<dbReference type="NCBIfam" id="TIGR02208">
    <property type="entry name" value="lipid_A_msbB"/>
    <property type="match status" value="1"/>
</dbReference>
<dbReference type="NCBIfam" id="NF006507">
    <property type="entry name" value="PRK08943.1"/>
    <property type="match status" value="1"/>
</dbReference>
<dbReference type="GeneID" id="97606284"/>
<gene>
    <name evidence="7" type="primary">msbB</name>
    <name evidence="6" type="synonym">lpxM</name>
    <name evidence="7" type="ORF">BN437_2117</name>
</gene>
<dbReference type="GO" id="GO:0009276">
    <property type="term" value="C:Gram-negative-bacterium-type cell wall"/>
    <property type="evidence" value="ECO:0007669"/>
    <property type="project" value="InterPro"/>
</dbReference>
<keyword evidence="6" id="KW-1133">Transmembrane helix</keyword>
<evidence type="ECO:0000256" key="3">
    <source>
        <dbReference type="ARBA" id="ARBA00022679"/>
    </source>
</evidence>
<keyword evidence="5 6" id="KW-0012">Acyltransferase</keyword>
<sequence>MENKKSSNVEFIPVFQKSFLFPRYWGSWLGVGAFAALAWVSPRLRDPLLGALGRQAGKLARSARRRAQINLSYCLPEKSEAEREQIIDKMFATAPQSMAMMAELALRPHAAKSRIRWHGREIIDALRDSGQNVILLVPHGWAVDLPAMVLASEGQRMAALFHNQSNEVTDYVWNLVRRRFGGRMHARNDGIKPFISSIRQGYWGYYLPDQDHGAEHSEFVDFFATYKATLPAVGRMSKVCRAKVVPLFPVYDSKTHSLDIYLRPPMIDLPDTDDATQARRLNEEVEAFVRPHPEQYTWILKLLKTRRPGEVEPYERQELYPKK</sequence>
<dbReference type="UniPathway" id="UPA00360">
    <property type="reaction ID" value="UER00486"/>
</dbReference>
<comment type="caution">
    <text evidence="7">The sequence shown here is derived from an EMBL/GenBank/DDBJ whole genome shotgun (WGS) entry which is preliminary data.</text>
</comment>
<comment type="function">
    <text evidence="6">Catalyzes the transfer of an acyl chain from an acyl-[acyl-carrier-protein] (ACP) to a Kdo(2)-(acyl)-lipid IV(A) to form a Kdo(2)-lipid A.</text>
</comment>
<evidence type="ECO:0000256" key="2">
    <source>
        <dbReference type="ARBA" id="ARBA00022519"/>
    </source>
</evidence>
<dbReference type="GO" id="GO:0036104">
    <property type="term" value="P:Kdo2-lipid A biosynthetic process"/>
    <property type="evidence" value="ECO:0007669"/>
    <property type="project" value="UniProtKB-UniRule"/>
</dbReference>
<dbReference type="PANTHER" id="PTHR30606:SF4">
    <property type="entry name" value="LIPID A BIOSYNTHESIS MYRISTOYLTRANSFERASE"/>
    <property type="match status" value="1"/>
</dbReference>
<evidence type="ECO:0000313" key="7">
    <source>
        <dbReference type="EMBL" id="CCO94044.1"/>
    </source>
</evidence>
<evidence type="ECO:0000256" key="1">
    <source>
        <dbReference type="ARBA" id="ARBA00022475"/>
    </source>
</evidence>
<dbReference type="GO" id="GO:0016747">
    <property type="term" value="F:acyltransferase activity, transferring groups other than amino-acyl groups"/>
    <property type="evidence" value="ECO:0007669"/>
    <property type="project" value="InterPro"/>
</dbReference>
<accession>A0A831A364</accession>
<dbReference type="PIRSF" id="PIRSF026649">
    <property type="entry name" value="MsbB"/>
    <property type="match status" value="1"/>
</dbReference>
<keyword evidence="1 6" id="KW-1003">Cell membrane</keyword>
<feature type="transmembrane region" description="Helical" evidence="6">
    <location>
        <begin position="20"/>
        <end position="40"/>
    </location>
</feature>
<keyword evidence="6" id="KW-0812">Transmembrane</keyword>
<comment type="catalytic activity">
    <reaction evidence="6">
        <text>an alpha-Kdo-(2-&gt;4)-alpha-Kdo-(2-&gt;6)-(acyl)-lipid IVA + a fatty acyl-[ACP] = an alpha-Kdo-(2-&gt;4)-alpha-Kdo-(2-&gt;6)-lipid A + holo-[ACP]</text>
        <dbReference type="Rhea" id="RHEA:69400"/>
        <dbReference type="Rhea" id="RHEA-COMP:9685"/>
        <dbReference type="Rhea" id="RHEA-COMP:14125"/>
        <dbReference type="ChEBI" id="CHEBI:64479"/>
        <dbReference type="ChEBI" id="CHEBI:138651"/>
        <dbReference type="ChEBI" id="CHEBI:176430"/>
        <dbReference type="ChEBI" id="CHEBI:176431"/>
        <dbReference type="EC" id="2.3.1.243"/>
    </reaction>
</comment>
<dbReference type="CDD" id="cd07984">
    <property type="entry name" value="LPLAT_LABLAT-like"/>
    <property type="match status" value="1"/>
</dbReference>
<dbReference type="Pfam" id="PF03279">
    <property type="entry name" value="Lip_A_acyltrans"/>
    <property type="match status" value="1"/>
</dbReference>